<dbReference type="InterPro" id="IPR036322">
    <property type="entry name" value="WD40_repeat_dom_sf"/>
</dbReference>
<feature type="compositionally biased region" description="Basic residues" evidence="5">
    <location>
        <begin position="349"/>
        <end position="359"/>
    </location>
</feature>
<feature type="repeat" description="WD" evidence="4">
    <location>
        <begin position="68"/>
        <end position="98"/>
    </location>
</feature>
<sequence>MESRSIIPAKEAKYNQQLKHEPPDVYLEDHIMDIQFSPVANVLAASQVTGNVRIFTYNEKKTKEHVNLSYHSESCRQVKFSPDGNILYTGSSDGSIGVVSNGVLEGQLLNAHSSPINSIAHIENGYIVATGDDDGLIKIWDLRVAGQNNLKQACVMKFQEHEGTISDMKFAQNHNMLVSASGDGHLGVFDLKKGELYAMSDNFEEDLTALVICKYGKKVLASSSEGVVNIFSWDWFGDCNDRIVGHPNSIDTMITYDEDTIITGSEDGLIRAVSVLPNKIIAILSDPTDQDEDVFHIQRVALSHDKMFLASCSLDDIIKIIDVSHLNNRLKEEFDFEGYEKDIQENPRVKRKKRSKKNKAAGDEDMQDDEEKKDGDESSDSENWEDDSSDDDSDDSDDSDMSMEQDKHEKKDKKLNPKNNSIKKSQNMIDQEKRKQFFSDL</sequence>
<dbReference type="Proteomes" id="UP000039865">
    <property type="component" value="Unassembled WGS sequence"/>
</dbReference>
<keyword evidence="7" id="KW-1185">Reference proteome</keyword>
<dbReference type="PROSITE" id="PS50294">
    <property type="entry name" value="WD_REPEATS_REGION"/>
    <property type="match status" value="2"/>
</dbReference>
<feature type="repeat" description="WD" evidence="4">
    <location>
        <begin position="109"/>
        <end position="143"/>
    </location>
</feature>
<evidence type="ECO:0000256" key="1">
    <source>
        <dbReference type="ARBA" id="ARBA00007625"/>
    </source>
</evidence>
<dbReference type="Pfam" id="PF24796">
    <property type="entry name" value="WDR55"/>
    <property type="match status" value="1"/>
</dbReference>
<feature type="region of interest" description="Disordered" evidence="5">
    <location>
        <begin position="346"/>
        <end position="441"/>
    </location>
</feature>
<dbReference type="AlphaFoldDB" id="A0A077ZU06"/>
<dbReference type="PANTHER" id="PTHR44019">
    <property type="entry name" value="WD REPEAT-CONTAINING PROTEIN 55"/>
    <property type="match status" value="1"/>
</dbReference>
<dbReference type="FunCoup" id="A0A077ZU06">
    <property type="interactions" value="302"/>
</dbReference>
<evidence type="ECO:0000256" key="5">
    <source>
        <dbReference type="SAM" id="MobiDB-lite"/>
    </source>
</evidence>
<dbReference type="PANTHER" id="PTHR44019:SF20">
    <property type="entry name" value="WD REPEAT-CONTAINING PROTEIN 55"/>
    <property type="match status" value="1"/>
</dbReference>
<dbReference type="InterPro" id="IPR050505">
    <property type="entry name" value="WDR55/POC1"/>
</dbReference>
<reference evidence="6 7" key="1">
    <citation type="submission" date="2014-06" db="EMBL/GenBank/DDBJ databases">
        <authorList>
            <person name="Swart Estienne"/>
        </authorList>
    </citation>
    <scope>NUCLEOTIDE SEQUENCE [LARGE SCALE GENOMIC DNA]</scope>
    <source>
        <strain evidence="6 7">130c</strain>
    </source>
</reference>
<comment type="similarity">
    <text evidence="1">Belongs to the WD repeat WDR55 family.</text>
</comment>
<evidence type="ECO:0000256" key="3">
    <source>
        <dbReference type="ARBA" id="ARBA00022737"/>
    </source>
</evidence>
<dbReference type="SMART" id="SM00320">
    <property type="entry name" value="WD40"/>
    <property type="match status" value="7"/>
</dbReference>
<dbReference type="PROSITE" id="PS00678">
    <property type="entry name" value="WD_REPEATS_1"/>
    <property type="match status" value="1"/>
</dbReference>
<dbReference type="InterPro" id="IPR001680">
    <property type="entry name" value="WD40_rpt"/>
</dbReference>
<dbReference type="SUPFAM" id="SSF50978">
    <property type="entry name" value="WD40 repeat-like"/>
    <property type="match status" value="1"/>
</dbReference>
<dbReference type="InParanoid" id="A0A077ZU06"/>
<dbReference type="InterPro" id="IPR015943">
    <property type="entry name" value="WD40/YVTN_repeat-like_dom_sf"/>
</dbReference>
<feature type="compositionally biased region" description="Basic and acidic residues" evidence="5">
    <location>
        <begin position="404"/>
        <end position="415"/>
    </location>
</feature>
<gene>
    <name evidence="6" type="primary">Contig15816.g16858</name>
    <name evidence="6" type="ORF">STYLEM_887</name>
</gene>
<feature type="compositionally biased region" description="Acidic residues" evidence="5">
    <location>
        <begin position="377"/>
        <end position="403"/>
    </location>
</feature>
<feature type="repeat" description="WD" evidence="4">
    <location>
        <begin position="158"/>
        <end position="199"/>
    </location>
</feature>
<evidence type="ECO:0000256" key="2">
    <source>
        <dbReference type="ARBA" id="ARBA00022574"/>
    </source>
</evidence>
<organism evidence="6 7">
    <name type="scientific">Stylonychia lemnae</name>
    <name type="common">Ciliate</name>
    <dbReference type="NCBI Taxonomy" id="5949"/>
    <lineage>
        <taxon>Eukaryota</taxon>
        <taxon>Sar</taxon>
        <taxon>Alveolata</taxon>
        <taxon>Ciliophora</taxon>
        <taxon>Intramacronucleata</taxon>
        <taxon>Spirotrichea</taxon>
        <taxon>Stichotrichia</taxon>
        <taxon>Sporadotrichida</taxon>
        <taxon>Oxytrichidae</taxon>
        <taxon>Stylonychinae</taxon>
        <taxon>Stylonychia</taxon>
    </lineage>
</organism>
<proteinExistence type="inferred from homology"/>
<protein>
    <submittedName>
        <fullName evidence="6">Wd repeat-containing protein 55</fullName>
    </submittedName>
</protein>
<feature type="compositionally biased region" description="Polar residues" evidence="5">
    <location>
        <begin position="417"/>
        <end position="429"/>
    </location>
</feature>
<keyword evidence="2 4" id="KW-0853">WD repeat</keyword>
<keyword evidence="3" id="KW-0677">Repeat</keyword>
<dbReference type="Gene3D" id="2.130.10.10">
    <property type="entry name" value="YVTN repeat-like/Quinoprotein amine dehydrogenase"/>
    <property type="match status" value="2"/>
</dbReference>
<dbReference type="OrthoDB" id="2288928at2759"/>
<evidence type="ECO:0000256" key="4">
    <source>
        <dbReference type="PROSITE-ProRule" id="PRU00221"/>
    </source>
</evidence>
<name>A0A077ZU06_STYLE</name>
<evidence type="ECO:0000313" key="7">
    <source>
        <dbReference type="Proteomes" id="UP000039865"/>
    </source>
</evidence>
<dbReference type="OMA" id="QAIHPTE"/>
<accession>A0A077ZU06</accession>
<dbReference type="EMBL" id="CCKQ01000836">
    <property type="protein sequence ID" value="CDW71936.1"/>
    <property type="molecule type" value="Genomic_DNA"/>
</dbReference>
<evidence type="ECO:0000313" key="6">
    <source>
        <dbReference type="EMBL" id="CDW71936.1"/>
    </source>
</evidence>
<dbReference type="PROSITE" id="PS50082">
    <property type="entry name" value="WD_REPEATS_2"/>
    <property type="match status" value="3"/>
</dbReference>
<feature type="compositionally biased region" description="Basic and acidic residues" evidence="5">
    <location>
        <begin position="430"/>
        <end position="441"/>
    </location>
</feature>
<dbReference type="InterPro" id="IPR019775">
    <property type="entry name" value="WD40_repeat_CS"/>
</dbReference>